<dbReference type="InterPro" id="IPR016163">
    <property type="entry name" value="Ald_DH_C"/>
</dbReference>
<evidence type="ECO:0000259" key="5">
    <source>
        <dbReference type="Pfam" id="PF00171"/>
    </source>
</evidence>
<evidence type="ECO:0000313" key="6">
    <source>
        <dbReference type="EMBL" id="UOK71831.1"/>
    </source>
</evidence>
<dbReference type="CDD" id="cd07102">
    <property type="entry name" value="ALDH_EDX86601"/>
    <property type="match status" value="1"/>
</dbReference>
<dbReference type="InterPro" id="IPR016161">
    <property type="entry name" value="Ald_DH/histidinol_DH"/>
</dbReference>
<evidence type="ECO:0000256" key="1">
    <source>
        <dbReference type="ARBA" id="ARBA00009986"/>
    </source>
</evidence>
<feature type="domain" description="Aldehyde dehydrogenase" evidence="5">
    <location>
        <begin position="4"/>
        <end position="455"/>
    </location>
</feature>
<sequence length="461" mass="49810">MSDIVCISPIDGSELARRPAASEAAIARAVADARAAQRVWRQVPIAERATHVLRFLDAMLAMSQEIVPELAQQMGRPVRYGGEFGGFEERVRYVVDMAEEALAPVIPHDARPGFTRYIKRDPLGLVLVVAPWNYPYLTAVNTIAPALIAGNAVLLKHAAQTILVGERFQAAMDRAGLPAGLFANLVLTHDQTSRLIGSGAVDFVNFTGSVEGGRAIERAAAGTFTPLGLELGGKDPAYVRADADLDFAVGNLVDGAFYNSGQCCCGIERIYVHERLYDRFVDGFVDLTSRYVLGNPLDEATTLGPMAQKRFADLIRGQIREAVDKGANAHIDPSGFPAAKEGTPYLAPQVLTGVDHTMSVMREESFGPVVGIMKVRGDEEALALMNDSIYGLTASVWTTDLEAAERLGDAIETGTVFMNRCDYLDPGLAWTGVKDTGRGASLSRIGFEMLTRPKSFHLRHG</sequence>
<accession>A0A9E6ZU89</accession>
<dbReference type="Pfam" id="PF00171">
    <property type="entry name" value="Aldedh"/>
    <property type="match status" value="1"/>
</dbReference>
<dbReference type="Gene3D" id="3.40.309.10">
    <property type="entry name" value="Aldehyde Dehydrogenase, Chain A, domain 2"/>
    <property type="match status" value="1"/>
</dbReference>
<organism evidence="6 7">
    <name type="scientific">Ancylobacter polymorphus</name>
    <dbReference type="NCBI Taxonomy" id="223390"/>
    <lineage>
        <taxon>Bacteria</taxon>
        <taxon>Pseudomonadati</taxon>
        <taxon>Pseudomonadota</taxon>
        <taxon>Alphaproteobacteria</taxon>
        <taxon>Hyphomicrobiales</taxon>
        <taxon>Xanthobacteraceae</taxon>
        <taxon>Ancylobacter</taxon>
    </lineage>
</organism>
<dbReference type="FunFam" id="3.40.309.10:FF:000009">
    <property type="entry name" value="Aldehyde dehydrogenase A"/>
    <property type="match status" value="1"/>
</dbReference>
<dbReference type="InterPro" id="IPR015590">
    <property type="entry name" value="Aldehyde_DH_dom"/>
</dbReference>
<proteinExistence type="inferred from homology"/>
<dbReference type="KEGG" id="apol:K9D25_03670"/>
<dbReference type="PANTHER" id="PTHR11699">
    <property type="entry name" value="ALDEHYDE DEHYDROGENASE-RELATED"/>
    <property type="match status" value="1"/>
</dbReference>
<dbReference type="RefSeq" id="WP_244379312.1">
    <property type="nucleotide sequence ID" value="NZ_CP083239.1"/>
</dbReference>
<dbReference type="PROSITE" id="PS00687">
    <property type="entry name" value="ALDEHYDE_DEHYDR_GLU"/>
    <property type="match status" value="1"/>
</dbReference>
<keyword evidence="2 4" id="KW-0560">Oxidoreductase</keyword>
<dbReference type="AlphaFoldDB" id="A0A9E6ZU89"/>
<dbReference type="InterPro" id="IPR016162">
    <property type="entry name" value="Ald_DH_N"/>
</dbReference>
<dbReference type="Gene3D" id="3.40.605.10">
    <property type="entry name" value="Aldehyde Dehydrogenase, Chain A, domain 1"/>
    <property type="match status" value="1"/>
</dbReference>
<evidence type="ECO:0000256" key="3">
    <source>
        <dbReference type="PROSITE-ProRule" id="PRU10007"/>
    </source>
</evidence>
<dbReference type="Proteomes" id="UP000831684">
    <property type="component" value="Chromosome"/>
</dbReference>
<dbReference type="InterPro" id="IPR029510">
    <property type="entry name" value="Ald_DH_CS_GLU"/>
</dbReference>
<dbReference type="SUPFAM" id="SSF53720">
    <property type="entry name" value="ALDH-like"/>
    <property type="match status" value="1"/>
</dbReference>
<gene>
    <name evidence="6" type="ORF">K9D25_03670</name>
</gene>
<name>A0A9E6ZU89_9HYPH</name>
<dbReference type="PROSITE" id="PS00070">
    <property type="entry name" value="ALDEHYDE_DEHYDR_CYS"/>
    <property type="match status" value="1"/>
</dbReference>
<reference evidence="6" key="1">
    <citation type="submission" date="2021-09" db="EMBL/GenBank/DDBJ databases">
        <title>Network and meta-omics reveal the key degrader and cooperation patterns in an efficient 1,4-dioxane-degrading microbial community.</title>
        <authorList>
            <person name="Dai C."/>
        </authorList>
    </citation>
    <scope>NUCLEOTIDE SEQUENCE</scope>
    <source>
        <strain evidence="6">ZM13</strain>
    </source>
</reference>
<evidence type="ECO:0000313" key="7">
    <source>
        <dbReference type="Proteomes" id="UP000831684"/>
    </source>
</evidence>
<protein>
    <submittedName>
        <fullName evidence="6">Aldehyde dehydrogenase family protein</fullName>
    </submittedName>
</protein>
<evidence type="ECO:0000256" key="2">
    <source>
        <dbReference type="ARBA" id="ARBA00023002"/>
    </source>
</evidence>
<comment type="similarity">
    <text evidence="1 4">Belongs to the aldehyde dehydrogenase family.</text>
</comment>
<dbReference type="GO" id="GO:0016620">
    <property type="term" value="F:oxidoreductase activity, acting on the aldehyde or oxo group of donors, NAD or NADP as acceptor"/>
    <property type="evidence" value="ECO:0007669"/>
    <property type="project" value="InterPro"/>
</dbReference>
<evidence type="ECO:0000256" key="4">
    <source>
        <dbReference type="RuleBase" id="RU003345"/>
    </source>
</evidence>
<dbReference type="EMBL" id="CP083239">
    <property type="protein sequence ID" value="UOK71831.1"/>
    <property type="molecule type" value="Genomic_DNA"/>
</dbReference>
<feature type="active site" evidence="3">
    <location>
        <position position="230"/>
    </location>
</feature>
<dbReference type="InterPro" id="IPR016160">
    <property type="entry name" value="Ald_DH_CS_CYS"/>
</dbReference>